<sequence>MTVARRGPTRGGASVAPSTRTHLVKKETPVRKRGLAVTCTLLLACLGIPLGSAQAAPGAPFKLPYPAGSAYTITQTPGSGYSHNDDYNRHAVDFAMPTGTPIVASAAGTVHFEGWSTGGGIMALIDHGDNLCSQYAHLSSTVVNAGGRVAQGQRIGTSGATGNATGPHLHWNLVHCDSWRSRAIPNTVETGTSYPTGYAPVSQNGGQTLRPDGERVSDFSGDGAADVLGVDASGSLLYYPNNGFKLSAPTRIGQGWGAFKHVMAADWSGDGAADVLGVDASGSLLYYPNNGFKLSASTRIGQGWGAFEHVTAADWSGDGKADVLGVDGSGSLWYYPHSGNGFGGPVKIGHGWGAFQQVFASDFSGDGKADVLGVDGSGSLWYYPHSGNGLGGPVKIGHGWGAFQQVFASDFSGDGKADVLGVDGSGSLWYYPHSGNGLGSPVKIGHGWGAFKQVF</sequence>
<dbReference type="Gene3D" id="2.70.70.10">
    <property type="entry name" value="Glucose Permease (Domain IIA)"/>
    <property type="match status" value="1"/>
</dbReference>
<keyword evidence="1" id="KW-0732">Signal</keyword>
<proteinExistence type="predicted"/>
<dbReference type="InterPro" id="IPR013517">
    <property type="entry name" value="FG-GAP"/>
</dbReference>
<dbReference type="PANTHER" id="PTHR44103">
    <property type="entry name" value="PROPROTEIN CONVERTASE P"/>
    <property type="match status" value="1"/>
</dbReference>
<dbReference type="EMBL" id="JAFEJA010000001">
    <property type="protein sequence ID" value="MBM9618338.1"/>
    <property type="molecule type" value="Genomic_DNA"/>
</dbReference>
<dbReference type="InterPro" id="IPR011055">
    <property type="entry name" value="Dup_hybrid_motif"/>
</dbReference>
<organism evidence="4 5">
    <name type="scientific">Streptomyces zhihengii</name>
    <dbReference type="NCBI Taxonomy" id="1818004"/>
    <lineage>
        <taxon>Bacteria</taxon>
        <taxon>Bacillati</taxon>
        <taxon>Actinomycetota</taxon>
        <taxon>Actinomycetes</taxon>
        <taxon>Kitasatosporales</taxon>
        <taxon>Streptomycetaceae</taxon>
        <taxon>Streptomyces</taxon>
    </lineage>
</organism>
<evidence type="ECO:0000313" key="4">
    <source>
        <dbReference type="EMBL" id="MBM9618338.1"/>
    </source>
</evidence>
<feature type="region of interest" description="Disordered" evidence="2">
    <location>
        <begin position="1"/>
        <end position="20"/>
    </location>
</feature>
<dbReference type="Pfam" id="PF01551">
    <property type="entry name" value="Peptidase_M23"/>
    <property type="match status" value="1"/>
</dbReference>
<accession>A0ABS2ULY0</accession>
<evidence type="ECO:0000313" key="5">
    <source>
        <dbReference type="Proteomes" id="UP000664109"/>
    </source>
</evidence>
<evidence type="ECO:0000256" key="2">
    <source>
        <dbReference type="SAM" id="MobiDB-lite"/>
    </source>
</evidence>
<dbReference type="InterPro" id="IPR016047">
    <property type="entry name" value="M23ase_b-sheet_dom"/>
</dbReference>
<gene>
    <name evidence="4" type="ORF">JE024_06180</name>
</gene>
<dbReference type="SUPFAM" id="SSF69318">
    <property type="entry name" value="Integrin alpha N-terminal domain"/>
    <property type="match status" value="1"/>
</dbReference>
<feature type="domain" description="M23ase beta-sheet core" evidence="3">
    <location>
        <begin position="90"/>
        <end position="174"/>
    </location>
</feature>
<dbReference type="PANTHER" id="PTHR44103:SF1">
    <property type="entry name" value="PROPROTEIN CONVERTASE P"/>
    <property type="match status" value="1"/>
</dbReference>
<dbReference type="SUPFAM" id="SSF51261">
    <property type="entry name" value="Duplicated hybrid motif"/>
    <property type="match status" value="1"/>
</dbReference>
<keyword evidence="5" id="KW-1185">Reference proteome</keyword>
<protein>
    <submittedName>
        <fullName evidence="4">VCBS repeat domain-containing M23 family metallopeptidase</fullName>
    </submittedName>
</protein>
<evidence type="ECO:0000259" key="3">
    <source>
        <dbReference type="Pfam" id="PF01551"/>
    </source>
</evidence>
<evidence type="ECO:0000256" key="1">
    <source>
        <dbReference type="ARBA" id="ARBA00022729"/>
    </source>
</evidence>
<comment type="caution">
    <text evidence="4">The sequence shown here is derived from an EMBL/GenBank/DDBJ whole genome shotgun (WGS) entry which is preliminary data.</text>
</comment>
<dbReference type="InterPro" id="IPR028994">
    <property type="entry name" value="Integrin_alpha_N"/>
</dbReference>
<dbReference type="CDD" id="cd12797">
    <property type="entry name" value="M23_peptidase"/>
    <property type="match status" value="1"/>
</dbReference>
<dbReference type="Proteomes" id="UP000664109">
    <property type="component" value="Unassembled WGS sequence"/>
</dbReference>
<dbReference type="Pfam" id="PF13517">
    <property type="entry name" value="FG-GAP_3"/>
    <property type="match status" value="2"/>
</dbReference>
<reference evidence="4 5" key="1">
    <citation type="journal article" date="2016" name="Arch. Microbiol.">
        <title>Streptomyces zhihengii sp. nov., isolated from rhizospheric soil of Psammosilene tunicoides.</title>
        <authorList>
            <person name="Huang M.J."/>
            <person name="Fei J.J."/>
            <person name="Salam N."/>
            <person name="Kim C.J."/>
            <person name="Hozzein W.N."/>
            <person name="Xiao M."/>
            <person name="Huang H.Q."/>
            <person name="Li W.J."/>
        </authorList>
    </citation>
    <scope>NUCLEOTIDE SEQUENCE [LARGE SCALE GENOMIC DNA]</scope>
    <source>
        <strain evidence="4 5">YIM T102</strain>
    </source>
</reference>
<name>A0ABS2ULY0_9ACTN</name>